<dbReference type="Proteomes" id="UP001242010">
    <property type="component" value="Chromosome"/>
</dbReference>
<keyword evidence="2" id="KW-1185">Reference proteome</keyword>
<dbReference type="InterPro" id="IPR015946">
    <property type="entry name" value="KH_dom-like_a/b"/>
</dbReference>
<dbReference type="Gene3D" id="3.30.300.20">
    <property type="match status" value="1"/>
</dbReference>
<dbReference type="Pfam" id="PF02566">
    <property type="entry name" value="OsmC"/>
    <property type="match status" value="1"/>
</dbReference>
<accession>A0ABN6UV24</accession>
<proteinExistence type="predicted"/>
<dbReference type="PANTHER" id="PTHR34352">
    <property type="entry name" value="PROTEIN YHFA"/>
    <property type="match status" value="1"/>
</dbReference>
<dbReference type="SUPFAM" id="SSF82784">
    <property type="entry name" value="OsmC-like"/>
    <property type="match status" value="1"/>
</dbReference>
<dbReference type="EMBL" id="AP027079">
    <property type="protein sequence ID" value="BDU68601.1"/>
    <property type="molecule type" value="Genomic_DNA"/>
</dbReference>
<dbReference type="InterPro" id="IPR003718">
    <property type="entry name" value="OsmC/Ohr_fam"/>
</dbReference>
<evidence type="ECO:0000313" key="1">
    <source>
        <dbReference type="EMBL" id="BDU68601.1"/>
    </source>
</evidence>
<dbReference type="InterPro" id="IPR036102">
    <property type="entry name" value="OsmC/Ohrsf"/>
</dbReference>
<sequence length="143" mass="15680">MTLTTSVTWESGLAFAVEQDGHRYRIDASPEAGGRDLGPRPKALLLSGLGGCTGIDVVSILDKMRVPIDGLEIQVSAESRDEHPRIFTGIHVRYLFRGRNLPLDKLERAVKLSEDTYCGVSAMLRPAVPITSEIVVEDPHDLK</sequence>
<organism evidence="1 2">
    <name type="scientific">Geothrix oryzae</name>
    <dbReference type="NCBI Taxonomy" id="2927975"/>
    <lineage>
        <taxon>Bacteria</taxon>
        <taxon>Pseudomonadati</taxon>
        <taxon>Acidobacteriota</taxon>
        <taxon>Holophagae</taxon>
        <taxon>Holophagales</taxon>
        <taxon>Holophagaceae</taxon>
        <taxon>Geothrix</taxon>
    </lineage>
</organism>
<evidence type="ECO:0000313" key="2">
    <source>
        <dbReference type="Proteomes" id="UP001242010"/>
    </source>
</evidence>
<protein>
    <submittedName>
        <fullName evidence="1">Osmotically inducible protein C</fullName>
    </submittedName>
</protein>
<name>A0ABN6UV24_9BACT</name>
<gene>
    <name evidence="1" type="ORF">GETHOR_07020</name>
</gene>
<reference evidence="2" key="1">
    <citation type="journal article" date="2023" name="Int. J. Syst. Evol. Microbiol.">
        <title>Mesoterricola silvestris gen. nov., sp. nov., Mesoterricola sediminis sp. nov., Geothrix oryzae sp. nov., Geothrix edaphica sp. nov., Geothrix rubra sp. nov., and Geothrix limicola sp. nov., six novel members of Acidobacteriota isolated from soils.</title>
        <authorList>
            <person name="Itoh H."/>
            <person name="Sugisawa Y."/>
            <person name="Mise K."/>
            <person name="Xu Z."/>
            <person name="Kuniyasu M."/>
            <person name="Ushijima N."/>
            <person name="Kawano K."/>
            <person name="Kobayashi E."/>
            <person name="Shiratori Y."/>
            <person name="Masuda Y."/>
            <person name="Senoo K."/>
        </authorList>
    </citation>
    <scope>NUCLEOTIDE SEQUENCE [LARGE SCALE GENOMIC DNA]</scope>
    <source>
        <strain evidence="2">Red222</strain>
    </source>
</reference>
<dbReference type="PANTHER" id="PTHR34352:SF1">
    <property type="entry name" value="PROTEIN YHFA"/>
    <property type="match status" value="1"/>
</dbReference>